<feature type="transmembrane region" description="Helical" evidence="1">
    <location>
        <begin position="258"/>
        <end position="279"/>
    </location>
</feature>
<reference evidence="4 5" key="1">
    <citation type="journal article" date="2007" name="Science">
        <title>Sea anemone genome reveals ancestral eumetazoan gene repertoire and genomic organization.</title>
        <authorList>
            <person name="Putnam N.H."/>
            <person name="Srivastava M."/>
            <person name="Hellsten U."/>
            <person name="Dirks B."/>
            <person name="Chapman J."/>
            <person name="Salamov A."/>
            <person name="Terry A."/>
            <person name="Shapiro H."/>
            <person name="Lindquist E."/>
            <person name="Kapitonov V.V."/>
            <person name="Jurka J."/>
            <person name="Genikhovich G."/>
            <person name="Grigoriev I.V."/>
            <person name="Lucas S.M."/>
            <person name="Steele R.E."/>
            <person name="Finnerty J.R."/>
            <person name="Technau U."/>
            <person name="Martindale M.Q."/>
            <person name="Rokhsar D.S."/>
        </authorList>
    </citation>
    <scope>NUCLEOTIDE SEQUENCE [LARGE SCALE GENOMIC DNA]</scope>
    <source>
        <strain evidence="5">CH2 X CH6</strain>
    </source>
</reference>
<dbReference type="PROSITE" id="PS50041">
    <property type="entry name" value="C_TYPE_LECTIN_2"/>
    <property type="match status" value="1"/>
</dbReference>
<dbReference type="AlphaFoldDB" id="A7T0M0"/>
<dbReference type="EMBL" id="DS470035">
    <property type="protein sequence ID" value="EDO30498.1"/>
    <property type="molecule type" value="Genomic_DNA"/>
</dbReference>
<protein>
    <recommendedName>
        <fullName evidence="3">C-type lectin domain-containing protein</fullName>
    </recommendedName>
</protein>
<feature type="chain" id="PRO_5002712461" description="C-type lectin domain-containing protein" evidence="2">
    <location>
        <begin position="25"/>
        <end position="668"/>
    </location>
</feature>
<keyword evidence="1" id="KW-1133">Transmembrane helix</keyword>
<gene>
    <name evidence="4" type="ORF">NEMVEDRAFT_v1g248367</name>
</gene>
<evidence type="ECO:0000259" key="3">
    <source>
        <dbReference type="PROSITE" id="PS50041"/>
    </source>
</evidence>
<name>A7T0M0_NEMVE</name>
<evidence type="ECO:0000256" key="2">
    <source>
        <dbReference type="SAM" id="SignalP"/>
    </source>
</evidence>
<evidence type="ECO:0000313" key="4">
    <source>
        <dbReference type="EMBL" id="EDO30498.1"/>
    </source>
</evidence>
<dbReference type="InterPro" id="IPR016187">
    <property type="entry name" value="CTDL_fold"/>
</dbReference>
<keyword evidence="1" id="KW-0472">Membrane</keyword>
<dbReference type="Pfam" id="PF00059">
    <property type="entry name" value="Lectin_C"/>
    <property type="match status" value="1"/>
</dbReference>
<dbReference type="InterPro" id="IPR016186">
    <property type="entry name" value="C-type_lectin-like/link_sf"/>
</dbReference>
<proteinExistence type="predicted"/>
<feature type="domain" description="C-type lectin" evidence="3">
    <location>
        <begin position="35"/>
        <end position="160"/>
    </location>
</feature>
<evidence type="ECO:0000256" key="1">
    <source>
        <dbReference type="SAM" id="Phobius"/>
    </source>
</evidence>
<dbReference type="Proteomes" id="UP000001593">
    <property type="component" value="Unassembled WGS sequence"/>
</dbReference>
<dbReference type="InParanoid" id="A7T0M0"/>
<keyword evidence="2" id="KW-0732">Signal</keyword>
<dbReference type="CDD" id="cd00037">
    <property type="entry name" value="CLECT"/>
    <property type="match status" value="1"/>
</dbReference>
<evidence type="ECO:0000313" key="5">
    <source>
        <dbReference type="Proteomes" id="UP000001593"/>
    </source>
</evidence>
<dbReference type="HOGENOM" id="CLU_411215_0_0_1"/>
<accession>A7T0M0</accession>
<keyword evidence="1" id="KW-0812">Transmembrane</keyword>
<keyword evidence="5" id="KW-1185">Reference proteome</keyword>
<organism evidence="4 5">
    <name type="scientific">Nematostella vectensis</name>
    <name type="common">Starlet sea anemone</name>
    <dbReference type="NCBI Taxonomy" id="45351"/>
    <lineage>
        <taxon>Eukaryota</taxon>
        <taxon>Metazoa</taxon>
        <taxon>Cnidaria</taxon>
        <taxon>Anthozoa</taxon>
        <taxon>Hexacorallia</taxon>
        <taxon>Actiniaria</taxon>
        <taxon>Edwardsiidae</taxon>
        <taxon>Nematostella</taxon>
    </lineage>
</organism>
<sequence>MNVTRGKSSVIILRLIVILQGTSSISGVDKECESCYSFHDDIMTWLLSRQQCSVAGGDLVVMETKEEWAFITEQIQTKTVPDGSNESFIGMEIPDNWKKGEPLKWKNGANFTLTDKWQSGKPTANEGEQRTSSVLISRDYMFKGSLNSIRYDLHRGRICEYKKDCSQAGRVPRCISPTTETLTTETIAASQLTPSSSATTTTIRTNTKTTESAITTSLSTSLPVILPKESSTIQSLSTPRDDAPHASSKSSSALSLEVLVVLVLLSVACIILIIIVCVWKHQHREKKRPRKSSTSRKNAIPVTIIHHAHREASEDENTRGADYIDTHEHMELAADPGTQPCVTNAVIHPGSSPETTDQSYEDIADASGGHVYDGIAGASCGVVYDSAPDLESQGSSYTNSCTASYSSLNELVHGAFATGDPSRRETPPEPVYARVNKKQKIARNRNYGQSGDCTMHQSNAFTGPRRYVNLNIDPSMFPNSIEIEQNASEICNRLPVDILTAPGSERPVYARVHVGEEPQLITGEAIVSKQQPMKIEHAPQVLDSGPSDDEHALSIGDYLYAVVDKRNKTPRVDPAGSPANTNGYYADLADLGDVDDTSRDVILPPRYEPTDYAEIIYFVGMMAATAICFTKLVENDNVLRTGDNKEGWSKYPRFLAHYQGVTSKLSIG</sequence>
<feature type="signal peptide" evidence="2">
    <location>
        <begin position="1"/>
        <end position="24"/>
    </location>
</feature>
<dbReference type="InterPro" id="IPR001304">
    <property type="entry name" value="C-type_lectin-like"/>
</dbReference>
<dbReference type="SUPFAM" id="SSF56436">
    <property type="entry name" value="C-type lectin-like"/>
    <property type="match status" value="1"/>
</dbReference>
<dbReference type="Gene3D" id="3.10.100.10">
    <property type="entry name" value="Mannose-Binding Protein A, subunit A"/>
    <property type="match status" value="1"/>
</dbReference>